<evidence type="ECO:0000256" key="1">
    <source>
        <dbReference type="SAM" id="MobiDB-lite"/>
    </source>
</evidence>
<dbReference type="Pfam" id="PF20231">
    <property type="entry name" value="DUF6589"/>
    <property type="match status" value="1"/>
</dbReference>
<protein>
    <recommendedName>
        <fullName evidence="3">DUF6589 domain-containing protein</fullName>
    </recommendedName>
</protein>
<dbReference type="AlphaFoldDB" id="A0A5C3M1U3"/>
<feature type="compositionally biased region" description="Polar residues" evidence="1">
    <location>
        <begin position="913"/>
        <end position="924"/>
    </location>
</feature>
<evidence type="ECO:0000259" key="3">
    <source>
        <dbReference type="Pfam" id="PF20231"/>
    </source>
</evidence>
<proteinExistence type="predicted"/>
<sequence>MTMEQLKLNFVSGLFDGIRIKPGLESSTVPQKVFEWEGFEKVTTEDRLLVVIRSMRQAGFALLGLLLAALFDRRANYNKHTTVYMSISKFLQCQSIELSTHPLAIVDMIYHHKYSQNFIDRRPEHPHFTLPRYAQPPSLRLRRILSPPYKNTTHNALLNWSLLRMIDHVDKEASLLVDPQLSLVLLPSTKLVWDMLLKWSATESQEKIATEVPALFALLSTIAVNKRTCQRLETAATGSESAPHSPDLEGIDVAAEDSDSDMEVPTENQEFADTLSGICHDPWLGVTITVLVLLFFQYRFAIVFATLMGVFLFTCNANRDIISVFGRLGFSISHKTILAILHVLAVDSDRHLRFWGAATQSETCTWRQVLGRKDEVQSGTAATLIGLEDVPAGAMRSAPLLESILQMLLDNIEWDHIQGVGMGTVLRIWVKHVPALAYHRDNVESLFTEKHQKHALRLCKSKIFPMRPTNIDEATTAGAASVLKNLVLGQLHIMPTWMVNWIILICGDQLSVDRVRKLKCYTAKTNTPYDRHDWALPLIQLWHMKWNWQKAIFRLHWWPEVQKGLFGLHHDCEILEREKFNAVKCDFYPAHHILEDRFEALVLHALRLICEEKTGVVKPPTLRLLESLEMYFTSGGPLADCTFIDLSAFAATVYQRYMCSAAYDDALGHTSRSEEIYGPSKVALPINQEPMPGPSTQVKKAAAAPTRNYSQGDQSLLTTINFMRMTFWYLEMCAATAEGDIGRVFEVVKLLRFSFWGAGSTNYGNELLELACNFLYEFSDDLCTAVLNNYLVNPSGRTGHCHDFDSKHLSEAIGLNIRGFSALREVFPSFFGLKHNSHHHTKAKTMNDIDSLAAHYRADHILTFVAGHEFAEGYNVLIAGQLEIFKDRTLRDGPGMEEASPESREPDSDFNYMPTTPITISQGVTDAPEFISGE</sequence>
<accession>A0A5C3M1U3</accession>
<organism evidence="4 5">
    <name type="scientific">Crucibulum laeve</name>
    <dbReference type="NCBI Taxonomy" id="68775"/>
    <lineage>
        <taxon>Eukaryota</taxon>
        <taxon>Fungi</taxon>
        <taxon>Dikarya</taxon>
        <taxon>Basidiomycota</taxon>
        <taxon>Agaricomycotina</taxon>
        <taxon>Agaricomycetes</taxon>
        <taxon>Agaricomycetidae</taxon>
        <taxon>Agaricales</taxon>
        <taxon>Agaricineae</taxon>
        <taxon>Nidulariaceae</taxon>
        <taxon>Crucibulum</taxon>
    </lineage>
</organism>
<keyword evidence="2" id="KW-0472">Membrane</keyword>
<feature type="domain" description="DUF6589" evidence="3">
    <location>
        <begin position="407"/>
        <end position="805"/>
    </location>
</feature>
<dbReference type="OrthoDB" id="3240429at2759"/>
<evidence type="ECO:0000256" key="2">
    <source>
        <dbReference type="SAM" id="Phobius"/>
    </source>
</evidence>
<reference evidence="4 5" key="1">
    <citation type="journal article" date="2019" name="Nat. Ecol. Evol.">
        <title>Megaphylogeny resolves global patterns of mushroom evolution.</title>
        <authorList>
            <person name="Varga T."/>
            <person name="Krizsan K."/>
            <person name="Foldi C."/>
            <person name="Dima B."/>
            <person name="Sanchez-Garcia M."/>
            <person name="Sanchez-Ramirez S."/>
            <person name="Szollosi G.J."/>
            <person name="Szarkandi J.G."/>
            <person name="Papp V."/>
            <person name="Albert L."/>
            <person name="Andreopoulos W."/>
            <person name="Angelini C."/>
            <person name="Antonin V."/>
            <person name="Barry K.W."/>
            <person name="Bougher N.L."/>
            <person name="Buchanan P."/>
            <person name="Buyck B."/>
            <person name="Bense V."/>
            <person name="Catcheside P."/>
            <person name="Chovatia M."/>
            <person name="Cooper J."/>
            <person name="Damon W."/>
            <person name="Desjardin D."/>
            <person name="Finy P."/>
            <person name="Geml J."/>
            <person name="Haridas S."/>
            <person name="Hughes K."/>
            <person name="Justo A."/>
            <person name="Karasinski D."/>
            <person name="Kautmanova I."/>
            <person name="Kiss B."/>
            <person name="Kocsube S."/>
            <person name="Kotiranta H."/>
            <person name="LaButti K.M."/>
            <person name="Lechner B.E."/>
            <person name="Liimatainen K."/>
            <person name="Lipzen A."/>
            <person name="Lukacs Z."/>
            <person name="Mihaltcheva S."/>
            <person name="Morgado L.N."/>
            <person name="Niskanen T."/>
            <person name="Noordeloos M.E."/>
            <person name="Ohm R.A."/>
            <person name="Ortiz-Santana B."/>
            <person name="Ovrebo C."/>
            <person name="Racz N."/>
            <person name="Riley R."/>
            <person name="Savchenko A."/>
            <person name="Shiryaev A."/>
            <person name="Soop K."/>
            <person name="Spirin V."/>
            <person name="Szebenyi C."/>
            <person name="Tomsovsky M."/>
            <person name="Tulloss R.E."/>
            <person name="Uehling J."/>
            <person name="Grigoriev I.V."/>
            <person name="Vagvolgyi C."/>
            <person name="Papp T."/>
            <person name="Martin F.M."/>
            <person name="Miettinen O."/>
            <person name="Hibbett D.S."/>
            <person name="Nagy L.G."/>
        </authorList>
    </citation>
    <scope>NUCLEOTIDE SEQUENCE [LARGE SCALE GENOMIC DNA]</scope>
    <source>
        <strain evidence="4 5">CBS 166.37</strain>
    </source>
</reference>
<keyword evidence="5" id="KW-1185">Reference proteome</keyword>
<dbReference type="EMBL" id="ML213600">
    <property type="protein sequence ID" value="TFK39190.1"/>
    <property type="molecule type" value="Genomic_DNA"/>
</dbReference>
<name>A0A5C3M1U3_9AGAR</name>
<feature type="transmembrane region" description="Helical" evidence="2">
    <location>
        <begin position="283"/>
        <end position="313"/>
    </location>
</feature>
<evidence type="ECO:0000313" key="4">
    <source>
        <dbReference type="EMBL" id="TFK39190.1"/>
    </source>
</evidence>
<evidence type="ECO:0000313" key="5">
    <source>
        <dbReference type="Proteomes" id="UP000308652"/>
    </source>
</evidence>
<keyword evidence="2" id="KW-1133">Transmembrane helix</keyword>
<keyword evidence="2" id="KW-0812">Transmembrane</keyword>
<dbReference type="Proteomes" id="UP000308652">
    <property type="component" value="Unassembled WGS sequence"/>
</dbReference>
<feature type="region of interest" description="Disordered" evidence="1">
    <location>
        <begin position="891"/>
        <end position="934"/>
    </location>
</feature>
<dbReference type="InterPro" id="IPR046496">
    <property type="entry name" value="DUF6589"/>
</dbReference>
<dbReference type="STRING" id="68775.A0A5C3M1U3"/>
<gene>
    <name evidence="4" type="ORF">BDQ12DRAFT_698246</name>
</gene>